<dbReference type="EMBL" id="NETL01000020">
    <property type="protein sequence ID" value="OTN67316.1"/>
    <property type="molecule type" value="Genomic_DNA"/>
</dbReference>
<dbReference type="InterPro" id="IPR018997">
    <property type="entry name" value="PUB_domain"/>
</dbReference>
<dbReference type="Gene3D" id="1.20.58.2190">
    <property type="match status" value="1"/>
</dbReference>
<proteinExistence type="predicted"/>
<evidence type="ECO:0000313" key="5">
    <source>
        <dbReference type="Proteomes" id="UP000195012"/>
    </source>
</evidence>
<evidence type="ECO:0000256" key="2">
    <source>
        <dbReference type="SAM" id="MobiDB-lite"/>
    </source>
</evidence>
<dbReference type="Pfam" id="PF09409">
    <property type="entry name" value="PUB"/>
    <property type="match status" value="1"/>
</dbReference>
<dbReference type="PANTHER" id="PTHR46713:SF1">
    <property type="entry name" value="F13M7.16 PROTEIN"/>
    <property type="match status" value="1"/>
</dbReference>
<dbReference type="InterPro" id="IPR036339">
    <property type="entry name" value="PUB-like_dom_sf"/>
</dbReference>
<feature type="compositionally biased region" description="Basic and acidic residues" evidence="2">
    <location>
        <begin position="83"/>
        <end position="99"/>
    </location>
</feature>
<dbReference type="VEuPathDB" id="PlasmoDB:PKNOH_S06432200"/>
<dbReference type="PANTHER" id="PTHR46713">
    <property type="entry name" value="F13M7.16 PROTEIN"/>
    <property type="match status" value="1"/>
</dbReference>
<feature type="compositionally biased region" description="Basic and acidic residues" evidence="2">
    <location>
        <begin position="65"/>
        <end position="75"/>
    </location>
</feature>
<protein>
    <recommendedName>
        <fullName evidence="3">UBA domain-containing protein</fullName>
    </recommendedName>
</protein>
<sequence length="307" mass="36290">MEEENKLVEKMIEFGYSKEISLRVIKKSRAKTIDEVLNWIEQSEQNGGDEDDGYDGGATTPAECLNDKDGGKNPEHTTTNTADKGESKPKMTPEEAQRKAMELQKKIREKKMMKEKEEEIQKEKNRISMAKEMQKRREQMEEFERKKYIENLEKEKNEHKKEKEKQLQLLRKEYEAKFGIAYQVQSEKKSINDLTENEKREEIAILLNSLKNKHKDKKKELLSSLTILKTYFSNIRDNILEKKFQKIKKENKVFVEKIKVYEEMLQVFLLVGFEDTGDFYEIKNYPNTYLLSSAIKFIDLIMKNLSS</sequence>
<evidence type="ECO:0000313" key="4">
    <source>
        <dbReference type="EMBL" id="OTN67316.1"/>
    </source>
</evidence>
<dbReference type="OrthoDB" id="336240at2759"/>
<feature type="coiled-coil region" evidence="1">
    <location>
        <begin position="100"/>
        <end position="220"/>
    </location>
</feature>
<accession>A0A1Y3DVN4</accession>
<dbReference type="OMA" id="CANAKDH"/>
<dbReference type="AlphaFoldDB" id="A0A1Y3DVN4"/>
<feature type="domain" description="UBA" evidence="3">
    <location>
        <begin position="1"/>
        <end position="43"/>
    </location>
</feature>
<dbReference type="SMART" id="SM00580">
    <property type="entry name" value="PUG"/>
    <property type="match status" value="1"/>
</dbReference>
<evidence type="ECO:0000256" key="1">
    <source>
        <dbReference type="SAM" id="Coils"/>
    </source>
</evidence>
<gene>
    <name evidence="4" type="ORF">PKNOH_S06432200</name>
</gene>
<dbReference type="InterPro" id="IPR015940">
    <property type="entry name" value="UBA"/>
</dbReference>
<dbReference type="PROSITE" id="PS50030">
    <property type="entry name" value="UBA"/>
    <property type="match status" value="1"/>
</dbReference>
<comment type="caution">
    <text evidence="4">The sequence shown here is derived from an EMBL/GenBank/DDBJ whole genome shotgun (WGS) entry which is preliminary data.</text>
</comment>
<keyword evidence="1" id="KW-0175">Coiled coil</keyword>
<dbReference type="eggNOG" id="KOG2699">
    <property type="taxonomic scope" value="Eukaryota"/>
</dbReference>
<dbReference type="VEuPathDB" id="PlasmoDB:PKA1H_070035600"/>
<reference evidence="4 5" key="1">
    <citation type="submission" date="2017-05" db="EMBL/GenBank/DDBJ databases">
        <title>PacBio assembly of a Plasmodium knowlesi genome sequence with Hi-C correction and manual annotation of the SICAvar gene family.</title>
        <authorList>
            <person name="Lapp S.A."/>
            <person name="Geraldo J.A."/>
            <person name="Chien J.-T."/>
            <person name="Ay F."/>
            <person name="Pakala S.B."/>
            <person name="Batugedara G."/>
            <person name="Humphrey J.C."/>
            <person name="Debarry J.D."/>
            <person name="Le Roch K.G."/>
            <person name="Galinski M.R."/>
            <person name="Kissinger J.C."/>
        </authorList>
    </citation>
    <scope>NUCLEOTIDE SEQUENCE [LARGE SCALE GENOMIC DNA]</scope>
    <source>
        <strain evidence="5">Malayan Strain Pk1 (A+)</strain>
    </source>
</reference>
<dbReference type="SUPFAM" id="SSF143503">
    <property type="entry name" value="PUG domain-like"/>
    <property type="match status" value="1"/>
</dbReference>
<dbReference type="Proteomes" id="UP000195012">
    <property type="component" value="Unassembled WGS sequence"/>
</dbReference>
<organism evidence="4 5">
    <name type="scientific">Plasmodium knowlesi</name>
    <dbReference type="NCBI Taxonomy" id="5850"/>
    <lineage>
        <taxon>Eukaryota</taxon>
        <taxon>Sar</taxon>
        <taxon>Alveolata</taxon>
        <taxon>Apicomplexa</taxon>
        <taxon>Aconoidasida</taxon>
        <taxon>Haemosporida</taxon>
        <taxon>Plasmodiidae</taxon>
        <taxon>Plasmodium</taxon>
        <taxon>Plasmodium (Plasmodium)</taxon>
    </lineage>
</organism>
<evidence type="ECO:0000259" key="3">
    <source>
        <dbReference type="PROSITE" id="PS50030"/>
    </source>
</evidence>
<name>A0A1Y3DVN4_PLAKN</name>
<feature type="region of interest" description="Disordered" evidence="2">
    <location>
        <begin position="41"/>
        <end position="99"/>
    </location>
</feature>
<dbReference type="VEuPathDB" id="PlasmoDB:PKNH_0730100"/>